<comment type="caution">
    <text evidence="1">The sequence shown here is derived from an EMBL/GenBank/DDBJ whole genome shotgun (WGS) entry which is preliminary data.</text>
</comment>
<dbReference type="AlphaFoldDB" id="A0A4R2AXS6"/>
<gene>
    <name evidence="1" type="ORF">EV146_11958</name>
</gene>
<dbReference type="RefSeq" id="WP_132011400.1">
    <property type="nucleotide sequence ID" value="NZ_JABUHM010000020.1"/>
</dbReference>
<accession>A0A4R2AXS6</accession>
<organism evidence="1 2">
    <name type="scientific">Mesobacillus foraminis</name>
    <dbReference type="NCBI Taxonomy" id="279826"/>
    <lineage>
        <taxon>Bacteria</taxon>
        <taxon>Bacillati</taxon>
        <taxon>Bacillota</taxon>
        <taxon>Bacilli</taxon>
        <taxon>Bacillales</taxon>
        <taxon>Bacillaceae</taxon>
        <taxon>Mesobacillus</taxon>
    </lineage>
</organism>
<evidence type="ECO:0000313" key="2">
    <source>
        <dbReference type="Proteomes" id="UP000295689"/>
    </source>
</evidence>
<name>A0A4R2AXS6_9BACI</name>
<proteinExistence type="predicted"/>
<protein>
    <submittedName>
        <fullName evidence="1">Uncharacterized protein</fullName>
    </submittedName>
</protein>
<evidence type="ECO:0000313" key="1">
    <source>
        <dbReference type="EMBL" id="TCN18857.1"/>
    </source>
</evidence>
<sequence>MLTVIVRNLERERLASKNLKGSSVIANGKTLATIKNGEAETTFLIHPQLEMEEYEILRETILEMVSGTDAEVDESGCKLGYLENGEPAYLIKKWEPWKAFLMRARLRTLEGQNIAVKDSSGNELGSGLLAEYKIEQNPFRITSCTLITIFGEKKIEGAELQVEPTGRFN</sequence>
<dbReference type="EMBL" id="SLVV01000019">
    <property type="protein sequence ID" value="TCN18857.1"/>
    <property type="molecule type" value="Genomic_DNA"/>
</dbReference>
<keyword evidence="2" id="KW-1185">Reference proteome</keyword>
<reference evidence="1 2" key="1">
    <citation type="journal article" date="2015" name="Stand. Genomic Sci.">
        <title>Genomic Encyclopedia of Bacterial and Archaeal Type Strains, Phase III: the genomes of soil and plant-associated and newly described type strains.</title>
        <authorList>
            <person name="Whitman W.B."/>
            <person name="Woyke T."/>
            <person name="Klenk H.P."/>
            <person name="Zhou Y."/>
            <person name="Lilburn T.G."/>
            <person name="Beck B.J."/>
            <person name="De Vos P."/>
            <person name="Vandamme P."/>
            <person name="Eisen J.A."/>
            <person name="Garrity G."/>
            <person name="Hugenholtz P."/>
            <person name="Kyrpides N.C."/>
        </authorList>
    </citation>
    <scope>NUCLEOTIDE SEQUENCE [LARGE SCALE GENOMIC DNA]</scope>
    <source>
        <strain evidence="1 2">CV53</strain>
    </source>
</reference>
<dbReference type="Proteomes" id="UP000295689">
    <property type="component" value="Unassembled WGS sequence"/>
</dbReference>